<gene>
    <name evidence="2" type="ORF">ACAOBT_LOCUS36912</name>
</gene>
<evidence type="ECO:0000256" key="1">
    <source>
        <dbReference type="SAM" id="Phobius"/>
    </source>
</evidence>
<keyword evidence="1" id="KW-1133">Transmembrane helix</keyword>
<comment type="caution">
    <text evidence="2">The sequence shown here is derived from an EMBL/GenBank/DDBJ whole genome shotgun (WGS) entry which is preliminary data.</text>
</comment>
<accession>A0A9P0QFG6</accession>
<feature type="non-terminal residue" evidence="2">
    <location>
        <position position="1"/>
    </location>
</feature>
<reference evidence="2" key="1">
    <citation type="submission" date="2022-03" db="EMBL/GenBank/DDBJ databases">
        <authorList>
            <person name="Sayadi A."/>
        </authorList>
    </citation>
    <scope>NUCLEOTIDE SEQUENCE</scope>
</reference>
<evidence type="ECO:0000313" key="3">
    <source>
        <dbReference type="Proteomes" id="UP001152888"/>
    </source>
</evidence>
<organism evidence="2 3">
    <name type="scientific">Acanthoscelides obtectus</name>
    <name type="common">Bean weevil</name>
    <name type="synonym">Bruchus obtectus</name>
    <dbReference type="NCBI Taxonomy" id="200917"/>
    <lineage>
        <taxon>Eukaryota</taxon>
        <taxon>Metazoa</taxon>
        <taxon>Ecdysozoa</taxon>
        <taxon>Arthropoda</taxon>
        <taxon>Hexapoda</taxon>
        <taxon>Insecta</taxon>
        <taxon>Pterygota</taxon>
        <taxon>Neoptera</taxon>
        <taxon>Endopterygota</taxon>
        <taxon>Coleoptera</taxon>
        <taxon>Polyphaga</taxon>
        <taxon>Cucujiformia</taxon>
        <taxon>Chrysomeloidea</taxon>
        <taxon>Chrysomelidae</taxon>
        <taxon>Bruchinae</taxon>
        <taxon>Bruchini</taxon>
        <taxon>Acanthoscelides</taxon>
    </lineage>
</organism>
<keyword evidence="1" id="KW-0472">Membrane</keyword>
<protein>
    <submittedName>
        <fullName evidence="2">Uncharacterized protein</fullName>
    </submittedName>
</protein>
<name>A0A9P0QFG6_ACAOB</name>
<dbReference type="EMBL" id="CAKOFQ010010022">
    <property type="protein sequence ID" value="CAH2018897.1"/>
    <property type="molecule type" value="Genomic_DNA"/>
</dbReference>
<keyword evidence="1" id="KW-0812">Transmembrane</keyword>
<evidence type="ECO:0000313" key="2">
    <source>
        <dbReference type="EMBL" id="CAH2018897.1"/>
    </source>
</evidence>
<proteinExistence type="predicted"/>
<dbReference type="Proteomes" id="UP001152888">
    <property type="component" value="Unassembled WGS sequence"/>
</dbReference>
<feature type="transmembrane region" description="Helical" evidence="1">
    <location>
        <begin position="32"/>
        <end position="52"/>
    </location>
</feature>
<sequence length="99" mass="11418">YIGNISIRRLAASHQLRFLQAQLIQFPAQHGYLAYIFFTLLGQLRFLLFHFLHDSYKKKPESVLLKANSNDLSSYKIKSSTGTKNLLKLSRKCFAAIQQ</sequence>
<dbReference type="AlphaFoldDB" id="A0A9P0QFG6"/>
<keyword evidence="3" id="KW-1185">Reference proteome</keyword>